<reference evidence="5" key="1">
    <citation type="journal article" date="2021" name="PeerJ">
        <title>Extensive microbial diversity within the chicken gut microbiome revealed by metagenomics and culture.</title>
        <authorList>
            <person name="Gilroy R."/>
            <person name="Ravi A."/>
            <person name="Getino M."/>
            <person name="Pursley I."/>
            <person name="Horton D.L."/>
            <person name="Alikhan N.F."/>
            <person name="Baker D."/>
            <person name="Gharbi K."/>
            <person name="Hall N."/>
            <person name="Watson M."/>
            <person name="Adriaenssens E.M."/>
            <person name="Foster-Nyarko E."/>
            <person name="Jarju S."/>
            <person name="Secka A."/>
            <person name="Antonio M."/>
            <person name="Oren A."/>
            <person name="Chaudhuri R.R."/>
            <person name="La Ragione R."/>
            <person name="Hildebrand F."/>
            <person name="Pallen M.J."/>
        </authorList>
    </citation>
    <scope>NUCLEOTIDE SEQUENCE</scope>
    <source>
        <strain evidence="5">ChiSjej5B23-16112</strain>
    </source>
</reference>
<dbReference type="CDD" id="cd08185">
    <property type="entry name" value="Fe-ADH-like"/>
    <property type="match status" value="1"/>
</dbReference>
<feature type="domain" description="Fe-containing alcohol dehydrogenase-like C-terminal" evidence="4">
    <location>
        <begin position="190"/>
        <end position="386"/>
    </location>
</feature>
<dbReference type="InterPro" id="IPR039697">
    <property type="entry name" value="Alcohol_dehydrogenase_Fe"/>
</dbReference>
<dbReference type="GO" id="GO:0004022">
    <property type="term" value="F:alcohol dehydrogenase (NAD+) activity"/>
    <property type="evidence" value="ECO:0007669"/>
    <property type="project" value="TreeGrafter"/>
</dbReference>
<evidence type="ECO:0000256" key="2">
    <source>
        <dbReference type="ARBA" id="ARBA00023002"/>
    </source>
</evidence>
<dbReference type="InterPro" id="IPR001670">
    <property type="entry name" value="ADH_Fe/GldA"/>
</dbReference>
<dbReference type="GO" id="GO:0046872">
    <property type="term" value="F:metal ion binding"/>
    <property type="evidence" value="ECO:0007669"/>
    <property type="project" value="InterPro"/>
</dbReference>
<dbReference type="Gene3D" id="3.40.50.1970">
    <property type="match status" value="1"/>
</dbReference>
<sequence>MRRTFSHYLPVNLIFGTGKAEVLGEEAARYGKRVMVVTGRGSTKKSGLLDRAKALLEKEGLEVTVFDEAEPNPLASTAMRGAAIAREKGCDVVVGLGGGSIMDCSKAVAFSACNEGPVFDYIYGTKKGSGALPLVLVPTTCGTGSEGNCFAVLTDDGTRDKKSLRDNAVIARASIVDPELMTTMPARVLASVGYDALCHCMEAYMSKICDPITEIMALEGIRLIGANLVKIYEEKKKGLTDLTVMDMDAWSAVCLASTYGGMVINQAGVTAPHGLEHPASGMRNITHGRGLAALTPVIYRRTIEAAPEKFAVISKCLGGRDEKDCVDVIEALLCRLDLRTTLSAEGVLAEDVEWMTKNAFKVSAAGLQNHPKVFTEEEVSRIYLEAL</sequence>
<dbReference type="PANTHER" id="PTHR11496">
    <property type="entry name" value="ALCOHOL DEHYDROGENASE"/>
    <property type="match status" value="1"/>
</dbReference>
<accession>A0A921I2K1</accession>
<dbReference type="Pfam" id="PF25137">
    <property type="entry name" value="ADH_Fe_C"/>
    <property type="match status" value="1"/>
</dbReference>
<feature type="domain" description="Alcohol dehydrogenase iron-type/glycerol dehydrogenase GldA" evidence="3">
    <location>
        <begin position="10"/>
        <end position="178"/>
    </location>
</feature>
<dbReference type="FunFam" id="3.40.50.1970:FF:000003">
    <property type="entry name" value="Alcohol dehydrogenase, iron-containing"/>
    <property type="match status" value="1"/>
</dbReference>
<evidence type="ECO:0000259" key="3">
    <source>
        <dbReference type="Pfam" id="PF00465"/>
    </source>
</evidence>
<dbReference type="Proteomes" id="UP000769156">
    <property type="component" value="Unassembled WGS sequence"/>
</dbReference>
<proteinExistence type="inferred from homology"/>
<evidence type="ECO:0000259" key="4">
    <source>
        <dbReference type="Pfam" id="PF25137"/>
    </source>
</evidence>
<protein>
    <submittedName>
        <fullName evidence="5">Iron-containing alcohol dehydrogenase</fullName>
    </submittedName>
</protein>
<evidence type="ECO:0000313" key="6">
    <source>
        <dbReference type="Proteomes" id="UP000769156"/>
    </source>
</evidence>
<dbReference type="Pfam" id="PF00465">
    <property type="entry name" value="Fe-ADH"/>
    <property type="match status" value="1"/>
</dbReference>
<dbReference type="InterPro" id="IPR056798">
    <property type="entry name" value="ADH_Fe_C"/>
</dbReference>
<organism evidence="5 6">
    <name type="scientific">Lachnoclostridium phocaeense</name>
    <dbReference type="NCBI Taxonomy" id="1871021"/>
    <lineage>
        <taxon>Bacteria</taxon>
        <taxon>Bacillati</taxon>
        <taxon>Bacillota</taxon>
        <taxon>Clostridia</taxon>
        <taxon>Lachnospirales</taxon>
        <taxon>Lachnospiraceae</taxon>
    </lineage>
</organism>
<comment type="caution">
    <text evidence="5">The sequence shown here is derived from an EMBL/GenBank/DDBJ whole genome shotgun (WGS) entry which is preliminary data.</text>
</comment>
<dbReference type="PANTHER" id="PTHR11496:SF102">
    <property type="entry name" value="ALCOHOL DEHYDROGENASE 4"/>
    <property type="match status" value="1"/>
</dbReference>
<reference evidence="5" key="2">
    <citation type="submission" date="2021-09" db="EMBL/GenBank/DDBJ databases">
        <authorList>
            <person name="Gilroy R."/>
        </authorList>
    </citation>
    <scope>NUCLEOTIDE SEQUENCE</scope>
    <source>
        <strain evidence="5">ChiSjej5B23-16112</strain>
    </source>
</reference>
<dbReference type="Gene3D" id="1.20.1090.10">
    <property type="entry name" value="Dehydroquinate synthase-like - alpha domain"/>
    <property type="match status" value="1"/>
</dbReference>
<comment type="similarity">
    <text evidence="1">Belongs to the iron-containing alcohol dehydrogenase family.</text>
</comment>
<dbReference type="AlphaFoldDB" id="A0A921I2K1"/>
<name>A0A921I2K1_9FIRM</name>
<evidence type="ECO:0000313" key="5">
    <source>
        <dbReference type="EMBL" id="HJF94667.1"/>
    </source>
</evidence>
<evidence type="ECO:0000256" key="1">
    <source>
        <dbReference type="ARBA" id="ARBA00007358"/>
    </source>
</evidence>
<gene>
    <name evidence="5" type="ORF">K8V82_07730</name>
</gene>
<dbReference type="SUPFAM" id="SSF56796">
    <property type="entry name" value="Dehydroquinate synthase-like"/>
    <property type="match status" value="1"/>
</dbReference>
<dbReference type="EMBL" id="DYVY01000127">
    <property type="protein sequence ID" value="HJF94667.1"/>
    <property type="molecule type" value="Genomic_DNA"/>
</dbReference>
<keyword evidence="2" id="KW-0560">Oxidoreductase</keyword>